<evidence type="ECO:0000256" key="2">
    <source>
        <dbReference type="ARBA" id="ARBA00001974"/>
    </source>
</evidence>
<dbReference type="GO" id="GO:0000719">
    <property type="term" value="P:photoreactive repair"/>
    <property type="evidence" value="ECO:0007669"/>
    <property type="project" value="TreeGrafter"/>
</dbReference>
<dbReference type="FunFam" id="1.10.579.10:FF:000002">
    <property type="entry name" value="Deoxyribodipyrimidine photolyase"/>
    <property type="match status" value="1"/>
</dbReference>
<keyword evidence="11 15" id="KW-0456">Lyase</keyword>
<dbReference type="EMBL" id="RDSM01000001">
    <property type="protein sequence ID" value="RXH58538.1"/>
    <property type="molecule type" value="Genomic_DNA"/>
</dbReference>
<evidence type="ECO:0000259" key="14">
    <source>
        <dbReference type="PROSITE" id="PS51645"/>
    </source>
</evidence>
<evidence type="ECO:0000256" key="7">
    <source>
        <dbReference type="ARBA" id="ARBA00022763"/>
    </source>
</evidence>
<gene>
    <name evidence="15" type="ORF">GRAN_1848</name>
</gene>
<reference evidence="15 16" key="1">
    <citation type="submission" date="2018-11" db="EMBL/GenBank/DDBJ databases">
        <authorList>
            <person name="Mardanov A.V."/>
            <person name="Ravin N.V."/>
            <person name="Dedysh S.N."/>
        </authorList>
    </citation>
    <scope>NUCLEOTIDE SEQUENCE [LARGE SCALE GENOMIC DNA]</scope>
    <source>
        <strain evidence="15 16">AF10</strain>
    </source>
</reference>
<evidence type="ECO:0000256" key="9">
    <source>
        <dbReference type="ARBA" id="ARBA00023125"/>
    </source>
</evidence>
<comment type="cofactor">
    <cofactor evidence="2">
        <name>FAD</name>
        <dbReference type="ChEBI" id="CHEBI:57692"/>
    </cofactor>
</comment>
<dbReference type="PROSITE" id="PS51645">
    <property type="entry name" value="PHR_CRY_ALPHA_BETA"/>
    <property type="match status" value="1"/>
</dbReference>
<keyword evidence="7" id="KW-0227">DNA damage</keyword>
<dbReference type="PANTHER" id="PTHR10211:SF0">
    <property type="entry name" value="DEOXYRIBODIPYRIMIDINE PHOTO-LYASE"/>
    <property type="match status" value="1"/>
</dbReference>
<dbReference type="RefSeq" id="WP_128912513.1">
    <property type="nucleotide sequence ID" value="NZ_RDSM01000001.1"/>
</dbReference>
<feature type="domain" description="Photolyase/cryptochrome alpha/beta" evidence="14">
    <location>
        <begin position="35"/>
        <end position="164"/>
    </location>
</feature>
<keyword evidence="8" id="KW-0274">FAD</keyword>
<organism evidence="15 16">
    <name type="scientific">Granulicella sibirica</name>
    <dbReference type="NCBI Taxonomy" id="2479048"/>
    <lineage>
        <taxon>Bacteria</taxon>
        <taxon>Pseudomonadati</taxon>
        <taxon>Acidobacteriota</taxon>
        <taxon>Terriglobia</taxon>
        <taxon>Terriglobales</taxon>
        <taxon>Acidobacteriaceae</taxon>
        <taxon>Granulicella</taxon>
    </lineage>
</organism>
<evidence type="ECO:0000256" key="13">
    <source>
        <dbReference type="ARBA" id="ARBA00033999"/>
    </source>
</evidence>
<dbReference type="Proteomes" id="UP000289437">
    <property type="component" value="Unassembled WGS sequence"/>
</dbReference>
<evidence type="ECO:0000256" key="3">
    <source>
        <dbReference type="ARBA" id="ARBA00006409"/>
    </source>
</evidence>
<keyword evidence="6" id="KW-0285">Flavoprotein</keyword>
<dbReference type="SUPFAM" id="SSF52425">
    <property type="entry name" value="Cryptochrome/photolyase, N-terminal domain"/>
    <property type="match status" value="1"/>
</dbReference>
<evidence type="ECO:0000256" key="6">
    <source>
        <dbReference type="ARBA" id="ARBA00022630"/>
    </source>
</evidence>
<sequence length="474" mass="54004">MSAVNAGWASKELQEVLSGARVTERRGGEPDRKGKCVVYWMQRAQRGIDNHAVNLAVAVANEMSLPLVVYFAGISNFPHANLRHYVFLNQGLPDIEGDLAKRNITFLMRKAPSESLRQLLVDVKAAILIGDENPMREPERWRRDIAASVPIPFYTVDTDVIVPSKLIGKAQYGAYTIRPRLYRALPEFLRPYENPCAIASWKRPRGFKSDSVHEDITAGWKDFDRSVRPVAAWKGGTHAALARLKLFTETMLHDCETQRNRPETDGTSAMSPYLHFGHIGPQTIALAIDAAAAANPKLQSARDSYFNELIAWRELAVNFVKYSPDTYDTADCAEEWSRKTIAEHARDEREHLYSLKELELGQTYDELWNAAQIQMVRHGWMHNYLRMYWAKKILEWTPDVQTAMKHAIYLNDKYFIDGRDPNGYAGVAWAIVGKFDRAWGSRPVFGKRRYMSGASTGKKFDSKAYIRQMNALRE</sequence>
<dbReference type="Gene3D" id="3.40.50.620">
    <property type="entry name" value="HUPs"/>
    <property type="match status" value="1"/>
</dbReference>
<dbReference type="GO" id="GO:0003904">
    <property type="term" value="F:deoxyribodipyrimidine photo-lyase activity"/>
    <property type="evidence" value="ECO:0007669"/>
    <property type="project" value="UniProtKB-EC"/>
</dbReference>
<evidence type="ECO:0000313" key="15">
    <source>
        <dbReference type="EMBL" id="RXH58538.1"/>
    </source>
</evidence>
<evidence type="ECO:0000313" key="16">
    <source>
        <dbReference type="Proteomes" id="UP000289437"/>
    </source>
</evidence>
<protein>
    <recommendedName>
        <fullName evidence="5">Deoxyribodipyrimidine photo-lyase</fullName>
        <ecNumber evidence="4">4.1.99.3</ecNumber>
    </recommendedName>
    <alternativeName>
        <fullName evidence="12">DNA photolyase</fullName>
    </alternativeName>
</protein>
<dbReference type="InterPro" id="IPR036134">
    <property type="entry name" value="Crypto/Photolyase_FAD-like_sf"/>
</dbReference>
<dbReference type="SUPFAM" id="SSF48173">
    <property type="entry name" value="Cryptochrome/photolyase FAD-binding domain"/>
    <property type="match status" value="1"/>
</dbReference>
<dbReference type="InterPro" id="IPR052219">
    <property type="entry name" value="Photolyase_Class-2"/>
</dbReference>
<evidence type="ECO:0000256" key="5">
    <source>
        <dbReference type="ARBA" id="ARBA00014046"/>
    </source>
</evidence>
<evidence type="ECO:0000256" key="11">
    <source>
        <dbReference type="ARBA" id="ARBA00023239"/>
    </source>
</evidence>
<accession>A0A4Q0T8P9</accession>
<keyword evidence="16" id="KW-1185">Reference proteome</keyword>
<keyword evidence="9" id="KW-0238">DNA-binding</keyword>
<name>A0A4Q0T8P9_9BACT</name>
<evidence type="ECO:0000256" key="4">
    <source>
        <dbReference type="ARBA" id="ARBA00013149"/>
    </source>
</evidence>
<dbReference type="InterPro" id="IPR036155">
    <property type="entry name" value="Crypto/Photolyase_N_sf"/>
</dbReference>
<evidence type="ECO:0000256" key="10">
    <source>
        <dbReference type="ARBA" id="ARBA00023204"/>
    </source>
</evidence>
<evidence type="ECO:0000256" key="1">
    <source>
        <dbReference type="ARBA" id="ARBA00001932"/>
    </source>
</evidence>
<dbReference type="EC" id="4.1.99.3" evidence="4"/>
<dbReference type="InterPro" id="IPR006050">
    <property type="entry name" value="DNA_photolyase_N"/>
</dbReference>
<dbReference type="OrthoDB" id="9772484at2"/>
<comment type="similarity">
    <text evidence="3">Belongs to the DNA photolyase class-2 family.</text>
</comment>
<comment type="catalytic activity">
    <reaction evidence="13">
        <text>cyclobutadipyrimidine (in DNA) = 2 pyrimidine residues (in DNA).</text>
        <dbReference type="EC" id="4.1.99.3"/>
    </reaction>
</comment>
<dbReference type="Gene3D" id="1.25.40.80">
    <property type="match status" value="1"/>
</dbReference>
<evidence type="ECO:0000256" key="12">
    <source>
        <dbReference type="ARBA" id="ARBA00031671"/>
    </source>
</evidence>
<comment type="caution">
    <text evidence="15">The sequence shown here is derived from an EMBL/GenBank/DDBJ whole genome shotgun (WGS) entry which is preliminary data.</text>
</comment>
<dbReference type="Gene3D" id="1.10.579.10">
    <property type="entry name" value="DNA Cyclobutane Dipyrimidine Photolyase, subunit A, domain 3"/>
    <property type="match status" value="1"/>
</dbReference>
<keyword evidence="10" id="KW-0234">DNA repair</keyword>
<dbReference type="Pfam" id="PF00875">
    <property type="entry name" value="DNA_photolyase"/>
    <property type="match status" value="1"/>
</dbReference>
<comment type="cofactor">
    <cofactor evidence="1">
        <name>(6R)-5,10-methylene-5,6,7,8-tetrahydrofolate</name>
        <dbReference type="ChEBI" id="CHEBI:15636"/>
    </cofactor>
</comment>
<dbReference type="PANTHER" id="PTHR10211">
    <property type="entry name" value="DEOXYRIBODIPYRIMIDINE PHOTOLYASE"/>
    <property type="match status" value="1"/>
</dbReference>
<dbReference type="GO" id="GO:0003677">
    <property type="term" value="F:DNA binding"/>
    <property type="evidence" value="ECO:0007669"/>
    <property type="project" value="UniProtKB-KW"/>
</dbReference>
<evidence type="ECO:0000256" key="8">
    <source>
        <dbReference type="ARBA" id="ARBA00022827"/>
    </source>
</evidence>
<proteinExistence type="inferred from homology"/>
<reference evidence="16" key="2">
    <citation type="submission" date="2019-02" db="EMBL/GenBank/DDBJ databases">
        <title>Granulicella sibirica sp. nov., a psychrotolerant acidobacterium isolated from an organic soil layer in forested tundra, West Siberia.</title>
        <authorList>
            <person name="Oshkin I.Y."/>
            <person name="Kulichevskaya I.S."/>
            <person name="Rijpstra W.I.C."/>
            <person name="Sinninghe Damste J.S."/>
            <person name="Rakitin A.L."/>
            <person name="Ravin N.V."/>
            <person name="Dedysh S.N."/>
        </authorList>
    </citation>
    <scope>NUCLEOTIDE SEQUENCE [LARGE SCALE GENOMIC DNA]</scope>
    <source>
        <strain evidence="16">AF10</strain>
    </source>
</reference>
<dbReference type="AlphaFoldDB" id="A0A4Q0T8P9"/>
<dbReference type="InterPro" id="IPR014729">
    <property type="entry name" value="Rossmann-like_a/b/a_fold"/>
</dbReference>